<dbReference type="RefSeq" id="WP_341470883.1">
    <property type="nucleotide sequence ID" value="NZ_CP128400.1"/>
</dbReference>
<accession>A0ABY9B795</accession>
<protein>
    <recommendedName>
        <fullName evidence="3">Sigma-70 family RNA polymerase sigma factor</fullName>
    </recommendedName>
</protein>
<dbReference type="Gene3D" id="1.10.1740.10">
    <property type="match status" value="1"/>
</dbReference>
<gene>
    <name evidence="1" type="ORF">OZ401_004607</name>
</gene>
<proteinExistence type="predicted"/>
<keyword evidence="2" id="KW-1185">Reference proteome</keyword>
<name>A0ABY9B795_9CHLR</name>
<sequence>MVSDLPLGTIILRCREQTARYLRRESYDSSACFELWRRAIVLKDEGAWEAIYNNYRPFVRNWLQRSTGKYPMVNLEEDVLINGVFFRIMRYLTPDKFSKFPSLASILQYLRMCCQTEVMDLMRDLQGRNQDVPIDGFNDDDSSDDHGLKHLDRIGSLVDVEKEAIDTADRNPFWSLVAVRLPDKVDQLVVHARFVLEMPPRDIAQSFPQYLPDVNEVYRRIKNAIWRLKNDPELRDWLENR</sequence>
<organism evidence="1 2">
    <name type="scientific">Candidatus Chlorohelix allophototropha</name>
    <dbReference type="NCBI Taxonomy" id="3003348"/>
    <lineage>
        <taxon>Bacteria</taxon>
        <taxon>Bacillati</taxon>
        <taxon>Chloroflexota</taxon>
        <taxon>Chloroflexia</taxon>
        <taxon>Candidatus Chloroheliales</taxon>
        <taxon>Candidatus Chloroheliaceae</taxon>
        <taxon>Candidatus Chlorohelix</taxon>
    </lineage>
</organism>
<dbReference type="Proteomes" id="UP001431572">
    <property type="component" value="Chromosome 2"/>
</dbReference>
<evidence type="ECO:0000313" key="2">
    <source>
        <dbReference type="Proteomes" id="UP001431572"/>
    </source>
</evidence>
<evidence type="ECO:0000313" key="1">
    <source>
        <dbReference type="EMBL" id="WJW68980.1"/>
    </source>
</evidence>
<dbReference type="EMBL" id="CP128400">
    <property type="protein sequence ID" value="WJW68980.1"/>
    <property type="molecule type" value="Genomic_DNA"/>
</dbReference>
<evidence type="ECO:0008006" key="3">
    <source>
        <dbReference type="Google" id="ProtNLM"/>
    </source>
</evidence>
<reference evidence="1" key="1">
    <citation type="journal article" date="2024" name="Nature">
        <title>Anoxygenic phototroph of the Chloroflexota uses a type I reaction centre.</title>
        <authorList>
            <person name="Tsuji J.M."/>
            <person name="Shaw N.A."/>
            <person name="Nagashima S."/>
            <person name="Venkiteswaran J.J."/>
            <person name="Schiff S.L."/>
            <person name="Watanabe T."/>
            <person name="Fukui M."/>
            <person name="Hanada S."/>
            <person name="Tank M."/>
            <person name="Neufeld J.D."/>
        </authorList>
    </citation>
    <scope>NUCLEOTIDE SEQUENCE</scope>
    <source>
        <strain evidence="1">L227-S17</strain>
    </source>
</reference>